<dbReference type="InterPro" id="IPR011009">
    <property type="entry name" value="Kinase-like_dom_sf"/>
</dbReference>
<keyword evidence="2" id="KW-0547">Nucleotide-binding</keyword>
<dbReference type="PROSITE" id="PS50011">
    <property type="entry name" value="PROTEIN_KINASE_DOM"/>
    <property type="match status" value="1"/>
</dbReference>
<dbReference type="SUPFAM" id="SSF56112">
    <property type="entry name" value="Protein kinase-like (PK-like)"/>
    <property type="match status" value="1"/>
</dbReference>
<dbReference type="GO" id="GO:0005524">
    <property type="term" value="F:ATP binding"/>
    <property type="evidence" value="ECO:0007669"/>
    <property type="project" value="UniProtKB-KW"/>
</dbReference>
<evidence type="ECO:0000259" key="4">
    <source>
        <dbReference type="PROSITE" id="PS50011"/>
    </source>
</evidence>
<dbReference type="GO" id="GO:0004674">
    <property type="term" value="F:protein serine/threonine kinase activity"/>
    <property type="evidence" value="ECO:0007669"/>
    <property type="project" value="UniProtKB-EC"/>
</dbReference>
<sequence>MITLILSMINDNYVLEKKIGSGAFGTVYKAHHRITNDDYAVKIGESAQIDYEAGVMKLLNGHANIPRLKWCGLIQSKKCIVTDLYSLSLSEIKQDKLNVTSCLKQMLSAIEFIHGKGLVHRDIKPDNFMIKGTSIERIYLIDYGMAKPFAKYDKPRGLVGSMMYASINVHKGLPYGRRDDLESIIYTVLFLLCKKLPWADLKCITEKEMADKLIIAKANISNLNNKNGILMTIIKLHKYVSGLGLRESPSYTYINSKLI</sequence>
<dbReference type="PANTHER" id="PTHR11909">
    <property type="entry name" value="CASEIN KINASE-RELATED"/>
    <property type="match status" value="1"/>
</dbReference>
<feature type="domain" description="Protein kinase" evidence="4">
    <location>
        <begin position="13"/>
        <end position="259"/>
    </location>
</feature>
<dbReference type="SMART" id="SM00220">
    <property type="entry name" value="S_TKc"/>
    <property type="match status" value="1"/>
</dbReference>
<protein>
    <recommendedName>
        <fullName evidence="1">non-specific serine/threonine protein kinase</fullName>
        <ecNumber evidence="1">2.7.11.1</ecNumber>
    </recommendedName>
</protein>
<dbReference type="InterPro" id="IPR017441">
    <property type="entry name" value="Protein_kinase_ATP_BS"/>
</dbReference>
<dbReference type="EC" id="2.7.11.1" evidence="1"/>
<dbReference type="PROSITE" id="PS00108">
    <property type="entry name" value="PROTEIN_KINASE_ST"/>
    <property type="match status" value="1"/>
</dbReference>
<name>A0A6C0BYH8_9ZZZZ</name>
<proteinExistence type="predicted"/>
<reference evidence="5" key="1">
    <citation type="journal article" date="2020" name="Nature">
        <title>Giant virus diversity and host interactions through global metagenomics.</title>
        <authorList>
            <person name="Schulz F."/>
            <person name="Roux S."/>
            <person name="Paez-Espino D."/>
            <person name="Jungbluth S."/>
            <person name="Walsh D.A."/>
            <person name="Denef V.J."/>
            <person name="McMahon K.D."/>
            <person name="Konstantinidis K.T."/>
            <person name="Eloe-Fadrosh E.A."/>
            <person name="Kyrpides N.C."/>
            <person name="Woyke T."/>
        </authorList>
    </citation>
    <scope>NUCLEOTIDE SEQUENCE</scope>
    <source>
        <strain evidence="5">GVMAG-M-3300020166-18</strain>
    </source>
</reference>
<evidence type="ECO:0000256" key="3">
    <source>
        <dbReference type="ARBA" id="ARBA00022840"/>
    </source>
</evidence>
<evidence type="ECO:0000313" key="5">
    <source>
        <dbReference type="EMBL" id="QHS96609.1"/>
    </source>
</evidence>
<dbReference type="InterPro" id="IPR000719">
    <property type="entry name" value="Prot_kinase_dom"/>
</dbReference>
<keyword evidence="3" id="KW-0067">ATP-binding</keyword>
<organism evidence="5">
    <name type="scientific">viral metagenome</name>
    <dbReference type="NCBI Taxonomy" id="1070528"/>
    <lineage>
        <taxon>unclassified sequences</taxon>
        <taxon>metagenomes</taxon>
        <taxon>organismal metagenomes</taxon>
    </lineage>
</organism>
<evidence type="ECO:0000256" key="1">
    <source>
        <dbReference type="ARBA" id="ARBA00012513"/>
    </source>
</evidence>
<dbReference type="PROSITE" id="PS00107">
    <property type="entry name" value="PROTEIN_KINASE_ATP"/>
    <property type="match status" value="1"/>
</dbReference>
<dbReference type="Gene3D" id="1.10.510.10">
    <property type="entry name" value="Transferase(Phosphotransferase) domain 1"/>
    <property type="match status" value="1"/>
</dbReference>
<dbReference type="InterPro" id="IPR008271">
    <property type="entry name" value="Ser/Thr_kinase_AS"/>
</dbReference>
<accession>A0A6C0BYH8</accession>
<dbReference type="AlphaFoldDB" id="A0A6C0BYH8"/>
<dbReference type="Pfam" id="PF00069">
    <property type="entry name" value="Pkinase"/>
    <property type="match status" value="1"/>
</dbReference>
<dbReference type="InterPro" id="IPR050235">
    <property type="entry name" value="CK1_Ser-Thr_kinase"/>
</dbReference>
<evidence type="ECO:0000256" key="2">
    <source>
        <dbReference type="ARBA" id="ARBA00022741"/>
    </source>
</evidence>
<dbReference type="EMBL" id="MN739271">
    <property type="protein sequence ID" value="QHS96609.1"/>
    <property type="molecule type" value="Genomic_DNA"/>
</dbReference>